<dbReference type="GO" id="GO:0005886">
    <property type="term" value="C:plasma membrane"/>
    <property type="evidence" value="ECO:0007669"/>
    <property type="project" value="UniProtKB-SubCell"/>
</dbReference>
<comment type="caution">
    <text evidence="12">The sequence shown here is derived from an EMBL/GenBank/DDBJ whole genome shotgun (WGS) entry which is preliminary data.</text>
</comment>
<proteinExistence type="inferred from homology"/>
<dbReference type="Proteomes" id="UP001567538">
    <property type="component" value="Unassembled WGS sequence"/>
</dbReference>
<dbReference type="Gene3D" id="1.10.110.10">
    <property type="entry name" value="Plant lipid-transfer and hydrophobic proteins"/>
    <property type="match status" value="1"/>
</dbReference>
<reference evidence="12 13" key="1">
    <citation type="submission" date="2024-06" db="EMBL/GenBank/DDBJ databases">
        <title>A chromosome level genome sequence of Diviner's sage (Salvia divinorum).</title>
        <authorList>
            <person name="Ford S.A."/>
            <person name="Ro D.-K."/>
            <person name="Ness R.W."/>
            <person name="Phillips M.A."/>
        </authorList>
    </citation>
    <scope>NUCLEOTIDE SEQUENCE [LARGE SCALE GENOMIC DNA]</scope>
    <source>
        <strain evidence="12">SAF-2024a</strain>
        <tissue evidence="12">Leaf</tissue>
    </source>
</reference>
<comment type="similarity">
    <text evidence="2">Belongs to the plant LTP family.</text>
</comment>
<dbReference type="PROSITE" id="PS51257">
    <property type="entry name" value="PROKAR_LIPOPROTEIN"/>
    <property type="match status" value="1"/>
</dbReference>
<evidence type="ECO:0000256" key="9">
    <source>
        <dbReference type="SAM" id="MobiDB-lite"/>
    </source>
</evidence>
<feature type="compositionally biased region" description="Low complexity" evidence="9">
    <location>
        <begin position="112"/>
        <end position="121"/>
    </location>
</feature>
<dbReference type="InterPro" id="IPR036312">
    <property type="entry name" value="Bifun_inhib/LTP/seed_sf"/>
</dbReference>
<dbReference type="SUPFAM" id="SSF47699">
    <property type="entry name" value="Bifunctional inhibitor/lipid-transfer protein/seed storage 2S albumin"/>
    <property type="match status" value="1"/>
</dbReference>
<dbReference type="InterPro" id="IPR016140">
    <property type="entry name" value="Bifunc_inhib/LTP/seed_store"/>
</dbReference>
<comment type="subcellular location">
    <subcellularLocation>
        <location evidence="1">Cell membrane</location>
        <topology evidence="1">Lipid-anchor</topology>
        <topology evidence="1">GPI-anchor</topology>
    </subcellularLocation>
</comment>
<dbReference type="InterPro" id="IPR043325">
    <property type="entry name" value="LTSS"/>
</dbReference>
<keyword evidence="6" id="KW-1015">Disulfide bond</keyword>
<dbReference type="GO" id="GO:0098552">
    <property type="term" value="C:side of membrane"/>
    <property type="evidence" value="ECO:0007669"/>
    <property type="project" value="UniProtKB-KW"/>
</dbReference>
<dbReference type="AlphaFoldDB" id="A0ABD1G6L6"/>
<evidence type="ECO:0000256" key="3">
    <source>
        <dbReference type="ARBA" id="ARBA00022475"/>
    </source>
</evidence>
<evidence type="ECO:0000256" key="4">
    <source>
        <dbReference type="ARBA" id="ARBA00022622"/>
    </source>
</evidence>
<keyword evidence="13" id="KW-1185">Reference proteome</keyword>
<evidence type="ECO:0000256" key="10">
    <source>
        <dbReference type="SAM" id="SignalP"/>
    </source>
</evidence>
<keyword evidence="8" id="KW-0449">Lipoprotein</keyword>
<keyword evidence="4" id="KW-0336">GPI-anchor</keyword>
<evidence type="ECO:0000256" key="5">
    <source>
        <dbReference type="ARBA" id="ARBA00022729"/>
    </source>
</evidence>
<evidence type="ECO:0000313" key="12">
    <source>
        <dbReference type="EMBL" id="KAL1539743.1"/>
    </source>
</evidence>
<keyword evidence="5 10" id="KW-0732">Signal</keyword>
<evidence type="ECO:0000259" key="11">
    <source>
        <dbReference type="SMART" id="SM00499"/>
    </source>
</evidence>
<evidence type="ECO:0000256" key="1">
    <source>
        <dbReference type="ARBA" id="ARBA00004609"/>
    </source>
</evidence>
<dbReference type="SMART" id="SM00499">
    <property type="entry name" value="AAI"/>
    <property type="match status" value="1"/>
</dbReference>
<feature type="chain" id="PRO_5044885057" evidence="10">
    <location>
        <begin position="26"/>
        <end position="178"/>
    </location>
</feature>
<dbReference type="Pfam" id="PF14368">
    <property type="entry name" value="LTP_2"/>
    <property type="match status" value="1"/>
</dbReference>
<keyword evidence="3" id="KW-1003">Cell membrane</keyword>
<evidence type="ECO:0000256" key="7">
    <source>
        <dbReference type="ARBA" id="ARBA00023180"/>
    </source>
</evidence>
<name>A0ABD1G6L6_SALDI</name>
<organism evidence="12 13">
    <name type="scientific">Salvia divinorum</name>
    <name type="common">Maria pastora</name>
    <name type="synonym">Diviner's sage</name>
    <dbReference type="NCBI Taxonomy" id="28513"/>
    <lineage>
        <taxon>Eukaryota</taxon>
        <taxon>Viridiplantae</taxon>
        <taxon>Streptophyta</taxon>
        <taxon>Embryophyta</taxon>
        <taxon>Tracheophyta</taxon>
        <taxon>Spermatophyta</taxon>
        <taxon>Magnoliopsida</taxon>
        <taxon>eudicotyledons</taxon>
        <taxon>Gunneridae</taxon>
        <taxon>Pentapetalae</taxon>
        <taxon>asterids</taxon>
        <taxon>lamiids</taxon>
        <taxon>Lamiales</taxon>
        <taxon>Lamiaceae</taxon>
        <taxon>Nepetoideae</taxon>
        <taxon>Mentheae</taxon>
        <taxon>Salviinae</taxon>
        <taxon>Salvia</taxon>
        <taxon>Salvia subgen. Calosphace</taxon>
    </lineage>
</organism>
<gene>
    <name evidence="12" type="ORF">AAHA92_24190</name>
</gene>
<accession>A0ABD1G6L6</accession>
<evidence type="ECO:0000256" key="6">
    <source>
        <dbReference type="ARBA" id="ARBA00023157"/>
    </source>
</evidence>
<feature type="signal peptide" evidence="10">
    <location>
        <begin position="1"/>
        <end position="25"/>
    </location>
</feature>
<dbReference type="PANTHER" id="PTHR33044">
    <property type="entry name" value="BIFUNCTIONAL INHIBITOR/LIPID-TRANSFER PROTEIN/SEED STORAGE 2S ALBUMIN SUPERFAMILY PROTEIN-RELATED"/>
    <property type="match status" value="1"/>
</dbReference>
<sequence>MDTKKCRFWSFLVIGLTVSTGCTTAQSGCSNDMVSGLSTCITYLRGNSSRPLPSCCASLANIQQSQPECICPMLSNNGASATLGIAINRTLAMAMPATCKLTIPHCDDEPAASSPAISPISDTSLVPPTEAPASDSDSDFDSGSKTVPTSYGNAATATTSSMYLTLLMAAWIVATRHF</sequence>
<feature type="domain" description="Bifunctional inhibitor/plant lipid transfer protein/seed storage helical" evidence="11">
    <location>
        <begin position="29"/>
        <end position="106"/>
    </location>
</feature>
<evidence type="ECO:0000256" key="2">
    <source>
        <dbReference type="ARBA" id="ARBA00009748"/>
    </source>
</evidence>
<evidence type="ECO:0000256" key="8">
    <source>
        <dbReference type="ARBA" id="ARBA00023288"/>
    </source>
</evidence>
<keyword evidence="4" id="KW-0472">Membrane</keyword>
<keyword evidence="7" id="KW-0325">Glycoprotein</keyword>
<evidence type="ECO:0000313" key="13">
    <source>
        <dbReference type="Proteomes" id="UP001567538"/>
    </source>
</evidence>
<dbReference type="CDD" id="cd00010">
    <property type="entry name" value="AAI_LTSS"/>
    <property type="match status" value="1"/>
</dbReference>
<dbReference type="EMBL" id="JBEAFC010000009">
    <property type="protein sequence ID" value="KAL1539743.1"/>
    <property type="molecule type" value="Genomic_DNA"/>
</dbReference>
<protein>
    <submittedName>
        <fullName evidence="12">Non-specific lipid transfer protein GPI-anchored 5-like</fullName>
    </submittedName>
</protein>
<feature type="region of interest" description="Disordered" evidence="9">
    <location>
        <begin position="112"/>
        <end position="148"/>
    </location>
</feature>